<proteinExistence type="predicted"/>
<dbReference type="Proteomes" id="UP000830401">
    <property type="component" value="Chromosome"/>
</dbReference>
<accession>A0ABY4G952</accession>
<sequence>MKAYSDPPPRSFAEWCHDLGISSEGGNWVSDQVMLYEEFCLLPDTKLRKIKEGPLYGFWRQYGDVFGEPRTVQEWLDDIGRVIVEPTDDDTKDLTLFLGHDEFWEWIDGKIEWNEAINKTESKGLITSLKEIFTNK</sequence>
<evidence type="ECO:0000313" key="1">
    <source>
        <dbReference type="EMBL" id="UOQ67440.1"/>
    </source>
</evidence>
<gene>
    <name evidence="1" type="ORF">MUN86_06050</name>
</gene>
<organism evidence="1 2">
    <name type="scientific">Hymenobacter volaticus</name>
    <dbReference type="NCBI Taxonomy" id="2932254"/>
    <lineage>
        <taxon>Bacteria</taxon>
        <taxon>Pseudomonadati</taxon>
        <taxon>Bacteroidota</taxon>
        <taxon>Cytophagia</taxon>
        <taxon>Cytophagales</taxon>
        <taxon>Hymenobacteraceae</taxon>
        <taxon>Hymenobacter</taxon>
    </lineage>
</organism>
<reference evidence="1" key="1">
    <citation type="submission" date="2022-04" db="EMBL/GenBank/DDBJ databases">
        <title>Hymenobacter sp. isolated from the air.</title>
        <authorList>
            <person name="Won M."/>
            <person name="Lee C.-M."/>
            <person name="Woen H.-Y."/>
            <person name="Kwon S.-W."/>
        </authorList>
    </citation>
    <scope>NUCLEOTIDE SEQUENCE</scope>
    <source>
        <strain evidence="1">5420S-77</strain>
    </source>
</reference>
<name>A0ABY4G952_9BACT</name>
<protein>
    <submittedName>
        <fullName evidence="1">Uncharacterized protein</fullName>
    </submittedName>
</protein>
<evidence type="ECO:0000313" key="2">
    <source>
        <dbReference type="Proteomes" id="UP000830401"/>
    </source>
</evidence>
<dbReference type="EMBL" id="CP095061">
    <property type="protein sequence ID" value="UOQ67440.1"/>
    <property type="molecule type" value="Genomic_DNA"/>
</dbReference>
<keyword evidence="2" id="KW-1185">Reference proteome</keyword>
<dbReference type="RefSeq" id="WP_245122979.1">
    <property type="nucleotide sequence ID" value="NZ_CP095061.1"/>
</dbReference>